<gene>
    <name evidence="6 8" type="primary">phnN</name>
    <name evidence="8" type="ORF">V1479_03170</name>
</gene>
<keyword evidence="3 6" id="KW-0808">Transferase</keyword>
<evidence type="ECO:0000256" key="4">
    <source>
        <dbReference type="ARBA" id="ARBA00022741"/>
    </source>
</evidence>
<dbReference type="EMBL" id="JAZHFV010000001">
    <property type="protein sequence ID" value="MEX4006289.1"/>
    <property type="molecule type" value="Genomic_DNA"/>
</dbReference>
<proteinExistence type="inferred from homology"/>
<keyword evidence="5 6" id="KW-0067">ATP-binding</keyword>
<comment type="catalytic activity">
    <reaction evidence="1 6">
        <text>alpha-D-ribose 1,5-bisphosphate + ATP = 5-phospho-alpha-D-ribose 1-diphosphate + ADP</text>
        <dbReference type="Rhea" id="RHEA:20109"/>
        <dbReference type="ChEBI" id="CHEBI:30616"/>
        <dbReference type="ChEBI" id="CHEBI:58017"/>
        <dbReference type="ChEBI" id="CHEBI:68688"/>
        <dbReference type="ChEBI" id="CHEBI:456216"/>
        <dbReference type="EC" id="2.7.4.23"/>
    </reaction>
</comment>
<evidence type="ECO:0000259" key="7">
    <source>
        <dbReference type="SMART" id="SM00072"/>
    </source>
</evidence>
<sequence>MNEEPLGPGVFIPVIGPSGAGKDSLIARARQHLDSRPGFLFARRIVTRPSSPDAEDHDTLDTASFAEAEAAGAFALAWRSHGLSYGIPVSIDKTILDGGVVVANVSRGVVAAIRQRYRNTLPVLITVSRDVLAARLATRGRETADEIASRIRRNDEYGTLDADCHVVDNSGALDEAAAQFTQIIETARERDLLVRGGKRNREAGAPA</sequence>
<dbReference type="SMART" id="SM00072">
    <property type="entry name" value="GuKc"/>
    <property type="match status" value="1"/>
</dbReference>
<dbReference type="NCBIfam" id="TIGR02322">
    <property type="entry name" value="phosphon_PhnN"/>
    <property type="match status" value="1"/>
</dbReference>
<dbReference type="RefSeq" id="WP_368801631.1">
    <property type="nucleotide sequence ID" value="NZ_JAZHFV010000001.1"/>
</dbReference>
<name>A0ABV3WNR3_9HYPH</name>
<comment type="pathway">
    <text evidence="2 6">Metabolic intermediate biosynthesis; 5-phospho-alpha-D-ribose 1-diphosphate biosynthesis; 5-phospho-alpha-D-ribose 1-diphosphate from D-ribose 5-phosphate (route II): step 3/3.</text>
</comment>
<evidence type="ECO:0000256" key="5">
    <source>
        <dbReference type="ARBA" id="ARBA00022840"/>
    </source>
</evidence>
<keyword evidence="4 6" id="KW-0547">Nucleotide-binding</keyword>
<protein>
    <recommendedName>
        <fullName evidence="6">Ribose 1,5-bisphosphate phosphokinase PhnN</fullName>
        <ecNumber evidence="6">2.7.4.23</ecNumber>
    </recommendedName>
    <alternativeName>
        <fullName evidence="6">Ribose 1,5-bisphosphokinase</fullName>
    </alternativeName>
</protein>
<evidence type="ECO:0000256" key="3">
    <source>
        <dbReference type="ARBA" id="ARBA00022679"/>
    </source>
</evidence>
<organism evidence="8 9">
    <name type="scientific">Neoaquamicrobium sediminum</name>
    <dbReference type="NCBI Taxonomy" id="1849104"/>
    <lineage>
        <taxon>Bacteria</taxon>
        <taxon>Pseudomonadati</taxon>
        <taxon>Pseudomonadota</taxon>
        <taxon>Alphaproteobacteria</taxon>
        <taxon>Hyphomicrobiales</taxon>
        <taxon>Phyllobacteriaceae</taxon>
        <taxon>Neoaquamicrobium</taxon>
    </lineage>
</organism>
<dbReference type="HAMAP" id="MF_00836">
    <property type="entry name" value="PhnN"/>
    <property type="match status" value="1"/>
</dbReference>
<evidence type="ECO:0000313" key="9">
    <source>
        <dbReference type="Proteomes" id="UP001559025"/>
    </source>
</evidence>
<dbReference type="Gene3D" id="3.40.50.300">
    <property type="entry name" value="P-loop containing nucleotide triphosphate hydrolases"/>
    <property type="match status" value="1"/>
</dbReference>
<comment type="similarity">
    <text evidence="6">Belongs to the ribose 1,5-bisphosphokinase family.</text>
</comment>
<dbReference type="PANTHER" id="PTHR23117:SF8">
    <property type="entry name" value="RIBOSE 1,5-BISPHOSPHATE PHOSPHOKINASE PHNN"/>
    <property type="match status" value="1"/>
</dbReference>
<dbReference type="SUPFAM" id="SSF52540">
    <property type="entry name" value="P-loop containing nucleoside triphosphate hydrolases"/>
    <property type="match status" value="1"/>
</dbReference>
<evidence type="ECO:0000313" key="8">
    <source>
        <dbReference type="EMBL" id="MEX4006289.1"/>
    </source>
</evidence>
<dbReference type="InterPro" id="IPR027417">
    <property type="entry name" value="P-loop_NTPase"/>
</dbReference>
<dbReference type="EC" id="2.7.4.23" evidence="6"/>
<dbReference type="InterPro" id="IPR008145">
    <property type="entry name" value="GK/Ca_channel_bsu"/>
</dbReference>
<accession>A0ABV3WNR3</accession>
<feature type="binding site" evidence="6">
    <location>
        <begin position="16"/>
        <end position="23"/>
    </location>
    <ligand>
        <name>ATP</name>
        <dbReference type="ChEBI" id="CHEBI:30616"/>
    </ligand>
</feature>
<dbReference type="PANTHER" id="PTHR23117">
    <property type="entry name" value="GUANYLATE KINASE-RELATED"/>
    <property type="match status" value="1"/>
</dbReference>
<dbReference type="InterPro" id="IPR012699">
    <property type="entry name" value="PhnN"/>
</dbReference>
<feature type="domain" description="Guanylate kinase/L-type calcium channel beta subunit" evidence="7">
    <location>
        <begin position="8"/>
        <end position="188"/>
    </location>
</feature>
<comment type="caution">
    <text evidence="8">The sequence shown here is derived from an EMBL/GenBank/DDBJ whole genome shotgun (WGS) entry which is preliminary data.</text>
</comment>
<evidence type="ECO:0000256" key="6">
    <source>
        <dbReference type="HAMAP-Rule" id="MF_00836"/>
    </source>
</evidence>
<evidence type="ECO:0000256" key="2">
    <source>
        <dbReference type="ARBA" id="ARBA00005069"/>
    </source>
</evidence>
<evidence type="ECO:0000256" key="1">
    <source>
        <dbReference type="ARBA" id="ARBA00000373"/>
    </source>
</evidence>
<comment type="function">
    <text evidence="6">Catalyzes the phosphorylation of ribose 1,5-bisphosphate to 5-phospho-D-ribosyl alpha-1-diphosphate (PRPP).</text>
</comment>
<reference evidence="8 9" key="1">
    <citation type="submission" date="2024-01" db="EMBL/GenBank/DDBJ databases">
        <title>New evidence supports the origin of RcGTA from prophage.</title>
        <authorList>
            <person name="Xu Y."/>
            <person name="Liu B."/>
            <person name="Chen F."/>
        </authorList>
    </citation>
    <scope>NUCLEOTIDE SEQUENCE [LARGE SCALE GENOMIC DNA]</scope>
    <source>
        <strain evidence="8 9">CBW1107-2</strain>
    </source>
</reference>
<keyword evidence="9" id="KW-1185">Reference proteome</keyword>
<dbReference type="Proteomes" id="UP001559025">
    <property type="component" value="Unassembled WGS sequence"/>
</dbReference>